<feature type="non-terminal residue" evidence="1">
    <location>
        <position position="1"/>
    </location>
</feature>
<organism evidence="1">
    <name type="scientific">marine sediment metagenome</name>
    <dbReference type="NCBI Taxonomy" id="412755"/>
    <lineage>
        <taxon>unclassified sequences</taxon>
        <taxon>metagenomes</taxon>
        <taxon>ecological metagenomes</taxon>
    </lineage>
</organism>
<gene>
    <name evidence="1" type="ORF">LCGC14_2881480</name>
</gene>
<evidence type="ECO:0000313" key="1">
    <source>
        <dbReference type="EMBL" id="KKK74665.1"/>
    </source>
</evidence>
<dbReference type="EMBL" id="LAZR01056211">
    <property type="protein sequence ID" value="KKK74665.1"/>
    <property type="molecule type" value="Genomic_DNA"/>
</dbReference>
<protein>
    <submittedName>
        <fullName evidence="1">Uncharacterized protein</fullName>
    </submittedName>
</protein>
<name>A0A0F8YLR1_9ZZZZ</name>
<comment type="caution">
    <text evidence="1">The sequence shown here is derived from an EMBL/GenBank/DDBJ whole genome shotgun (WGS) entry which is preliminary data.</text>
</comment>
<sequence>HIADLNFLRGEAQVNALEPDGSKHRFRLRVKCGRREWSSPHFYFIRVPEEASNGHFVVEVIYEGEGTQG</sequence>
<accession>A0A0F8YLR1</accession>
<reference evidence="1" key="1">
    <citation type="journal article" date="2015" name="Nature">
        <title>Complex archaea that bridge the gap between prokaryotes and eukaryotes.</title>
        <authorList>
            <person name="Spang A."/>
            <person name="Saw J.H."/>
            <person name="Jorgensen S.L."/>
            <person name="Zaremba-Niedzwiedzka K."/>
            <person name="Martijn J."/>
            <person name="Lind A.E."/>
            <person name="van Eijk R."/>
            <person name="Schleper C."/>
            <person name="Guy L."/>
            <person name="Ettema T.J."/>
        </authorList>
    </citation>
    <scope>NUCLEOTIDE SEQUENCE</scope>
</reference>
<proteinExistence type="predicted"/>
<dbReference type="AlphaFoldDB" id="A0A0F8YLR1"/>